<name>A0ABU6HXL4_9FLAO</name>
<evidence type="ECO:0000313" key="2">
    <source>
        <dbReference type="Proteomes" id="UP001348397"/>
    </source>
</evidence>
<evidence type="ECO:0008006" key="3">
    <source>
        <dbReference type="Google" id="ProtNLM"/>
    </source>
</evidence>
<evidence type="ECO:0000313" key="1">
    <source>
        <dbReference type="EMBL" id="MEC3877802.1"/>
    </source>
</evidence>
<protein>
    <recommendedName>
        <fullName evidence="3">Natural product</fullName>
    </recommendedName>
</protein>
<keyword evidence="2" id="KW-1185">Reference proteome</keyword>
<proteinExistence type="predicted"/>
<organism evidence="1 2">
    <name type="scientific">Chryseobacterium salviniae</name>
    <dbReference type="NCBI Taxonomy" id="3101750"/>
    <lineage>
        <taxon>Bacteria</taxon>
        <taxon>Pseudomonadati</taxon>
        <taxon>Bacteroidota</taxon>
        <taxon>Flavobacteriia</taxon>
        <taxon>Flavobacteriales</taxon>
        <taxon>Weeksellaceae</taxon>
        <taxon>Chryseobacterium group</taxon>
        <taxon>Chryseobacterium</taxon>
    </lineage>
</organism>
<dbReference type="RefSeq" id="WP_326322450.1">
    <property type="nucleotide sequence ID" value="NZ_JAYLAA010000068.1"/>
</dbReference>
<accession>A0ABU6HXL4</accession>
<reference evidence="1 2" key="1">
    <citation type="submission" date="2024-01" db="EMBL/GenBank/DDBJ databases">
        <title>Chryseobacterium sp. T9W2-O.</title>
        <authorList>
            <person name="Maltman C."/>
        </authorList>
    </citation>
    <scope>NUCLEOTIDE SEQUENCE [LARGE SCALE GENOMIC DNA]</scope>
    <source>
        <strain evidence="1 2">T9W2-O</strain>
    </source>
</reference>
<dbReference type="EMBL" id="JAYLAA010000068">
    <property type="protein sequence ID" value="MEC3877802.1"/>
    <property type="molecule type" value="Genomic_DNA"/>
</dbReference>
<comment type="caution">
    <text evidence="1">The sequence shown here is derived from an EMBL/GenBank/DDBJ whole genome shotgun (WGS) entry which is preliminary data.</text>
</comment>
<dbReference type="Proteomes" id="UP001348397">
    <property type="component" value="Unassembled WGS sequence"/>
</dbReference>
<gene>
    <name evidence="1" type="ORF">SOP96_19000</name>
</gene>
<sequence>MMRKQEQTKRLTLKKLQLTKISNPQKVLGGTQLNQNLELANADGCTYPENASKQKDDSLHI</sequence>